<dbReference type="Proteomes" id="UP000074382">
    <property type="component" value="Unassembled WGS sequence"/>
</dbReference>
<accession>A0A147KFX8</accession>
<evidence type="ECO:0000313" key="4">
    <source>
        <dbReference type="Proteomes" id="UP000074382"/>
    </source>
</evidence>
<feature type="domain" description="Acyl-CoA thioesterase-like C-terminal" evidence="2">
    <location>
        <begin position="132"/>
        <end position="269"/>
    </location>
</feature>
<dbReference type="EMBL" id="LGEM01000098">
    <property type="protein sequence ID" value="KUP96221.1"/>
    <property type="molecule type" value="Genomic_DNA"/>
</dbReference>
<keyword evidence="4" id="KW-1185">Reference proteome</keyword>
<dbReference type="PANTHER" id="PTHR38110:SF1">
    <property type="entry name" value="THIOESTERASE DOMAIN-CONTAINING PROTEIN"/>
    <property type="match status" value="1"/>
</dbReference>
<protein>
    <recommendedName>
        <fullName evidence="5">Acyl-CoA thioesterase</fullName>
    </recommendedName>
</protein>
<comment type="caution">
    <text evidence="3">The sequence shown here is derived from an EMBL/GenBank/DDBJ whole genome shotgun (WGS) entry which is preliminary data.</text>
</comment>
<dbReference type="OrthoDB" id="5418286at2"/>
<dbReference type="PANTHER" id="PTHR38110">
    <property type="entry name" value="CHROMOSOME 23, WHOLE GENOME SHOTGUN SEQUENCE"/>
    <property type="match status" value="1"/>
</dbReference>
<dbReference type="Gene3D" id="2.40.160.210">
    <property type="entry name" value="Acyl-CoA thioesterase, double hotdog domain"/>
    <property type="match status" value="1"/>
</dbReference>
<proteinExistence type="predicted"/>
<dbReference type="Pfam" id="PF20789">
    <property type="entry name" value="4HBT_3C"/>
    <property type="match status" value="1"/>
</dbReference>
<dbReference type="InterPro" id="IPR029069">
    <property type="entry name" value="HotDog_dom_sf"/>
</dbReference>
<dbReference type="Pfam" id="PF13622">
    <property type="entry name" value="4HBT_3"/>
    <property type="match status" value="1"/>
</dbReference>
<name>A0A147KFX8_THECS</name>
<gene>
    <name evidence="3" type="ORF">AC529_13645</name>
</gene>
<dbReference type="InterPro" id="IPR042171">
    <property type="entry name" value="Acyl-CoA_hotdog"/>
</dbReference>
<dbReference type="InterPro" id="IPR052389">
    <property type="entry name" value="Sec_Metab_Biosynth-Assoc"/>
</dbReference>
<evidence type="ECO:0000259" key="1">
    <source>
        <dbReference type="Pfam" id="PF13622"/>
    </source>
</evidence>
<evidence type="ECO:0000259" key="2">
    <source>
        <dbReference type="Pfam" id="PF20789"/>
    </source>
</evidence>
<dbReference type="InterPro" id="IPR049449">
    <property type="entry name" value="TesB_ACOT8-like_N"/>
</dbReference>
<sequence>MDPMTRFDSATAVVRVGENRYAAELDPGYLIGAAINGGYLMALLQRAVLAESDHAHAVSSSYHFHRPGSGGPAEIETEVVKRGRTVTTVQATLRQSGRTVLTGTVATATLDSQAQPIYTAPRPEIPPIEQCRSFDPRSSHLADDGFLARVDVGFAPDSYAALLREHTVDTPELLGYVDLSARDGGPAEDPAAFVPLAVDALPPIVSLLTDWSWAPTVELTWHLRAVPEPGPLAFRVHSSLVSDGWFDENVELWDVKGRLVAQSRQLARVGR</sequence>
<reference evidence="4" key="1">
    <citation type="journal article" date="2017" name="Acta Aliment.">
        <title>Plant polysaccharide degrading enzyme system of Thermpbifida cellulosilytica TB100 revealed by de novo genome project data.</title>
        <authorList>
            <person name="Toth A."/>
            <person name="Baka E."/>
            <person name="Luzics S."/>
            <person name="Bata-Vidacs I."/>
            <person name="Nagy I."/>
            <person name="Balint B."/>
            <person name="Herceg R."/>
            <person name="Olasz F."/>
            <person name="Wilk T."/>
            <person name="Nagy T."/>
            <person name="Kriszt B."/>
            <person name="Nagy I."/>
            <person name="Kukolya J."/>
        </authorList>
    </citation>
    <scope>NUCLEOTIDE SEQUENCE [LARGE SCALE GENOMIC DNA]</scope>
    <source>
        <strain evidence="4">TB100</strain>
    </source>
</reference>
<dbReference type="InterPro" id="IPR049450">
    <property type="entry name" value="ACOT8-like_C"/>
</dbReference>
<dbReference type="STRING" id="665004.AC529_13645"/>
<dbReference type="AlphaFoldDB" id="A0A147KFX8"/>
<evidence type="ECO:0008006" key="5">
    <source>
        <dbReference type="Google" id="ProtNLM"/>
    </source>
</evidence>
<evidence type="ECO:0000313" key="3">
    <source>
        <dbReference type="EMBL" id="KUP96221.1"/>
    </source>
</evidence>
<dbReference type="PATRIC" id="fig|665004.4.peg.3847"/>
<dbReference type="SUPFAM" id="SSF54637">
    <property type="entry name" value="Thioesterase/thiol ester dehydrase-isomerase"/>
    <property type="match status" value="2"/>
</dbReference>
<organism evidence="3 4">
    <name type="scientific">Thermobifida cellulosilytica TB100</name>
    <dbReference type="NCBI Taxonomy" id="665004"/>
    <lineage>
        <taxon>Bacteria</taxon>
        <taxon>Bacillati</taxon>
        <taxon>Actinomycetota</taxon>
        <taxon>Actinomycetes</taxon>
        <taxon>Streptosporangiales</taxon>
        <taxon>Nocardiopsidaceae</taxon>
        <taxon>Thermobifida</taxon>
    </lineage>
</organism>
<feature type="domain" description="Acyl-CoA thioesterase-like N-terminal HotDog" evidence="1">
    <location>
        <begin position="30"/>
        <end position="106"/>
    </location>
</feature>